<evidence type="ECO:0000313" key="3">
    <source>
        <dbReference type="Proteomes" id="UP000325606"/>
    </source>
</evidence>
<evidence type="ECO:0000313" key="2">
    <source>
        <dbReference type="EMBL" id="QEW07364.1"/>
    </source>
</evidence>
<accession>A0A5J6LFM5</accession>
<organism evidence="2 3">
    <name type="scientific">Nitrincola iocasae</name>
    <dbReference type="NCBI Taxonomy" id="2614693"/>
    <lineage>
        <taxon>Bacteria</taxon>
        <taxon>Pseudomonadati</taxon>
        <taxon>Pseudomonadota</taxon>
        <taxon>Gammaproteobacteria</taxon>
        <taxon>Oceanospirillales</taxon>
        <taxon>Oceanospirillaceae</taxon>
        <taxon>Nitrincola</taxon>
    </lineage>
</organism>
<dbReference type="EMBL" id="CP044222">
    <property type="protein sequence ID" value="QEW07364.1"/>
    <property type="molecule type" value="Genomic_DNA"/>
</dbReference>
<keyword evidence="1" id="KW-0472">Membrane</keyword>
<proteinExistence type="predicted"/>
<dbReference type="Proteomes" id="UP000325606">
    <property type="component" value="Chromosome"/>
</dbReference>
<dbReference type="KEGG" id="nik:F5I99_13135"/>
<dbReference type="AlphaFoldDB" id="A0A5J6LFM5"/>
<feature type="transmembrane region" description="Helical" evidence="1">
    <location>
        <begin position="12"/>
        <end position="33"/>
    </location>
</feature>
<reference evidence="2 3" key="1">
    <citation type="submission" date="2019-09" db="EMBL/GenBank/DDBJ databases">
        <title>Nitrincola iocasae sp. nov., a bacterium isolated from the sediment collected at a cold seep field in South China Sea.</title>
        <authorList>
            <person name="Zhang H."/>
            <person name="Wang H."/>
            <person name="Li C."/>
        </authorList>
    </citation>
    <scope>NUCLEOTIDE SEQUENCE [LARGE SCALE GENOMIC DNA]</scope>
    <source>
        <strain evidence="2 3">KXZD1103</strain>
    </source>
</reference>
<sequence>MPNQTTSPVAPVLQPGVIRMLLLVLLWLIFTALPTPTLGDSKTGFTAEAQPWAVLLQSQQSRNFSVEPSDEDQQQVSADPGQLFALFVGLLLWLCGQRTVESTRVTAVGVSARQFYRPLLRAPPQQ</sequence>
<name>A0A5J6LFM5_9GAMM</name>
<dbReference type="RefSeq" id="WP_151056714.1">
    <property type="nucleotide sequence ID" value="NZ_CP044222.1"/>
</dbReference>
<gene>
    <name evidence="2" type="ORF">F5I99_13135</name>
</gene>
<keyword evidence="1" id="KW-0812">Transmembrane</keyword>
<keyword evidence="1" id="KW-1133">Transmembrane helix</keyword>
<protein>
    <submittedName>
        <fullName evidence="2">Uncharacterized protein</fullName>
    </submittedName>
</protein>
<keyword evidence="3" id="KW-1185">Reference proteome</keyword>
<evidence type="ECO:0000256" key="1">
    <source>
        <dbReference type="SAM" id="Phobius"/>
    </source>
</evidence>